<evidence type="ECO:0000313" key="3">
    <source>
        <dbReference type="WBParaSite" id="ECPE_0001604201-mRNA-1"/>
    </source>
</evidence>
<sequence>LFMPERMNIGLCAFLLIAYGLQQKAGAPPMPQQCIGGGTSGVAGAAGGLRQTVIKRSFHGTNLNDALGHNLGIQNYLVPVRRAFESILRQLDTQVCRVMMLPKQEVSQKEVEELMT</sequence>
<feature type="chain" id="PRO_5008146114" evidence="1">
    <location>
        <begin position="27"/>
        <end position="116"/>
    </location>
</feature>
<keyword evidence="1" id="KW-0732">Signal</keyword>
<proteinExistence type="predicted"/>
<evidence type="ECO:0000259" key="2">
    <source>
        <dbReference type="Pfam" id="PF14222"/>
    </source>
</evidence>
<dbReference type="AlphaFoldDB" id="A0A183B9W7"/>
<evidence type="ECO:0000256" key="1">
    <source>
        <dbReference type="SAM" id="SignalP"/>
    </source>
</evidence>
<dbReference type="WBParaSite" id="ECPE_0001604201-mRNA-1">
    <property type="protein sequence ID" value="ECPE_0001604201-mRNA-1"/>
    <property type="gene ID" value="ECPE_0001604201"/>
</dbReference>
<dbReference type="GO" id="GO:0000902">
    <property type="term" value="P:cell morphogenesis"/>
    <property type="evidence" value="ECO:0007669"/>
    <property type="project" value="InterPro"/>
</dbReference>
<dbReference type="GO" id="GO:0005938">
    <property type="term" value="C:cell cortex"/>
    <property type="evidence" value="ECO:0007669"/>
    <property type="project" value="TreeGrafter"/>
</dbReference>
<dbReference type="GO" id="GO:0030427">
    <property type="term" value="C:site of polarized growth"/>
    <property type="evidence" value="ECO:0007669"/>
    <property type="project" value="TreeGrafter"/>
</dbReference>
<feature type="domain" description="Cell morphogenesis protein N-terminal" evidence="2">
    <location>
        <begin position="3"/>
        <end position="112"/>
    </location>
</feature>
<dbReference type="InterPro" id="IPR025614">
    <property type="entry name" value="Cell_morpho_N"/>
</dbReference>
<accession>A0A183B9W7</accession>
<reference evidence="3" key="1">
    <citation type="submission" date="2016-06" db="UniProtKB">
        <authorList>
            <consortium name="WormBaseParasite"/>
        </authorList>
    </citation>
    <scope>IDENTIFICATION</scope>
</reference>
<dbReference type="PANTHER" id="PTHR12295:SF30">
    <property type="entry name" value="PROTEIN FURRY"/>
    <property type="match status" value="1"/>
</dbReference>
<dbReference type="Pfam" id="PF14222">
    <property type="entry name" value="MOR2-PAG1_N"/>
    <property type="match status" value="1"/>
</dbReference>
<organism evidence="3">
    <name type="scientific">Echinostoma caproni</name>
    <dbReference type="NCBI Taxonomy" id="27848"/>
    <lineage>
        <taxon>Eukaryota</taxon>
        <taxon>Metazoa</taxon>
        <taxon>Spiralia</taxon>
        <taxon>Lophotrochozoa</taxon>
        <taxon>Platyhelminthes</taxon>
        <taxon>Trematoda</taxon>
        <taxon>Digenea</taxon>
        <taxon>Plagiorchiida</taxon>
        <taxon>Echinostomata</taxon>
        <taxon>Echinostomatoidea</taxon>
        <taxon>Echinostomatidae</taxon>
        <taxon>Echinostoma</taxon>
    </lineage>
</organism>
<name>A0A183B9W7_9TREM</name>
<protein>
    <submittedName>
        <fullName evidence="3">MOR2-PAG1_N domain-containing protein</fullName>
    </submittedName>
</protein>
<feature type="signal peptide" evidence="1">
    <location>
        <begin position="1"/>
        <end position="26"/>
    </location>
</feature>
<dbReference type="GO" id="GO:0031175">
    <property type="term" value="P:neuron projection development"/>
    <property type="evidence" value="ECO:0007669"/>
    <property type="project" value="TreeGrafter"/>
</dbReference>
<dbReference type="InterPro" id="IPR039867">
    <property type="entry name" value="Furry/Tao3/Mor2"/>
</dbReference>
<dbReference type="PANTHER" id="PTHR12295">
    <property type="entry name" value="FURRY-RELATED"/>
    <property type="match status" value="1"/>
</dbReference>